<feature type="signal peptide" evidence="1">
    <location>
        <begin position="1"/>
        <end position="21"/>
    </location>
</feature>
<keyword evidence="3" id="KW-1185">Reference proteome</keyword>
<keyword evidence="1" id="KW-0732">Signal</keyword>
<proteinExistence type="predicted"/>
<gene>
    <name evidence="2" type="ORF">NUH88_12540</name>
</gene>
<feature type="chain" id="PRO_5039906975" evidence="1">
    <location>
        <begin position="22"/>
        <end position="161"/>
    </location>
</feature>
<reference evidence="2" key="1">
    <citation type="submission" date="2022-08" db="EMBL/GenBank/DDBJ databases">
        <title>Nisaea acidiphila sp. nov., isolated from a marine algal debris and emended description of the genus Nisaea Urios et al. 2008.</title>
        <authorList>
            <person name="Kwon K."/>
        </authorList>
    </citation>
    <scope>NUCLEOTIDE SEQUENCE</scope>
    <source>
        <strain evidence="2">MEBiC11861</strain>
    </source>
</reference>
<sequence>MSYKSGLSRLFLVIAAVGLVAAVAREPQTKEHIALVDPSVSIRDGFAIDGYDPVAYFSDHKAVRGNETLAVEFNGARFLFANRENRDRFLTDPRHFLPQFGGFSTYGVAKGKLYAADPEVFDIIDGRLYLSRNEKVRDLWQRNPAGYIDLAENNWRDIQAR</sequence>
<dbReference type="NCBIfam" id="NF041384">
    <property type="entry name" value="YHS_seleno_dom"/>
    <property type="match status" value="1"/>
</dbReference>
<dbReference type="AlphaFoldDB" id="A0A9J7AKR4"/>
<name>A0A9J7AKR4_9PROT</name>
<dbReference type="EMBL" id="CP102480">
    <property type="protein sequence ID" value="UUX48243.1"/>
    <property type="molecule type" value="Genomic_DNA"/>
</dbReference>
<protein>
    <submittedName>
        <fullName evidence="2">YHS domain protein</fullName>
    </submittedName>
</protein>
<evidence type="ECO:0000313" key="2">
    <source>
        <dbReference type="EMBL" id="UUX48243.1"/>
    </source>
</evidence>
<evidence type="ECO:0000313" key="3">
    <source>
        <dbReference type="Proteomes" id="UP001060336"/>
    </source>
</evidence>
<dbReference type="KEGG" id="naci:NUH88_12540"/>
<organism evidence="2 3">
    <name type="scientific">Nisaea acidiphila</name>
    <dbReference type="NCBI Taxonomy" id="1862145"/>
    <lineage>
        <taxon>Bacteria</taxon>
        <taxon>Pseudomonadati</taxon>
        <taxon>Pseudomonadota</taxon>
        <taxon>Alphaproteobacteria</taxon>
        <taxon>Rhodospirillales</taxon>
        <taxon>Thalassobaculaceae</taxon>
        <taxon>Nisaea</taxon>
    </lineage>
</organism>
<accession>A0A9J7AKR4</accession>
<dbReference type="RefSeq" id="WP_257766751.1">
    <property type="nucleotide sequence ID" value="NZ_CP102480.1"/>
</dbReference>
<evidence type="ECO:0000256" key="1">
    <source>
        <dbReference type="SAM" id="SignalP"/>
    </source>
</evidence>
<dbReference type="Proteomes" id="UP001060336">
    <property type="component" value="Chromosome"/>
</dbReference>